<feature type="transmembrane region" description="Helical" evidence="1">
    <location>
        <begin position="174"/>
        <end position="194"/>
    </location>
</feature>
<keyword evidence="1" id="KW-0472">Membrane</keyword>
<feature type="transmembrane region" description="Helical" evidence="1">
    <location>
        <begin position="200"/>
        <end position="221"/>
    </location>
</feature>
<evidence type="ECO:0000313" key="2">
    <source>
        <dbReference type="EMBL" id="KXB08474.1"/>
    </source>
</evidence>
<dbReference type="AlphaFoldDB" id="A0A133VPV2"/>
<keyword evidence="1" id="KW-0812">Transmembrane</keyword>
<evidence type="ECO:0000313" key="3">
    <source>
        <dbReference type="Proteomes" id="UP000070175"/>
    </source>
</evidence>
<protein>
    <submittedName>
        <fullName evidence="2">Uncharacterized protein</fullName>
    </submittedName>
</protein>
<keyword evidence="3" id="KW-1185">Reference proteome</keyword>
<keyword evidence="1" id="KW-1133">Transmembrane helix</keyword>
<evidence type="ECO:0000256" key="1">
    <source>
        <dbReference type="SAM" id="Phobius"/>
    </source>
</evidence>
<sequence length="224" mass="26411">MAIRRILHPNHVWKIRVHPEEDKSHKVLCRVKNNGLCVFEAEEKLKFGILSAAYRYIRDVYHHHIHHSEDQPLQLVEAEKEEEAIEKIIDQYRRKIIYYNRHAHSFLKENEYSYAFEEIISPGIGEMNYAKNFATLFQKGDKKNNLIQTFNNSVNSLRALRDKAKINLEKSSDFWSHFLTLFVIFFGSLGSVAIFGREPIFSLSFSLIVTFLVIVSLYIWVYKD</sequence>
<dbReference type="Proteomes" id="UP000070175">
    <property type="component" value="Unassembled WGS sequence"/>
</dbReference>
<dbReference type="EMBL" id="LHYJ01000013">
    <property type="protein sequence ID" value="KXB08474.1"/>
    <property type="molecule type" value="Genomic_DNA"/>
</dbReference>
<accession>A0A133VPV2</accession>
<gene>
    <name evidence="2" type="ORF">AKJ56_01195</name>
</gene>
<reference evidence="2 3" key="1">
    <citation type="journal article" date="2016" name="Sci. Rep.">
        <title>Metabolic traits of an uncultured archaeal lineage -MSBL1- from brine pools of the Red Sea.</title>
        <authorList>
            <person name="Mwirichia R."/>
            <person name="Alam I."/>
            <person name="Rashid M."/>
            <person name="Vinu M."/>
            <person name="Ba-Alawi W."/>
            <person name="Anthony Kamau A."/>
            <person name="Kamanda Ngugi D."/>
            <person name="Goker M."/>
            <person name="Klenk H.P."/>
            <person name="Bajic V."/>
            <person name="Stingl U."/>
        </authorList>
    </citation>
    <scope>NUCLEOTIDE SEQUENCE [LARGE SCALE GENOMIC DNA]</scope>
    <source>
        <strain evidence="2">SCGC-AAA382N08</strain>
    </source>
</reference>
<organism evidence="2 3">
    <name type="scientific">candidate division MSBL1 archaeon SCGC-AAA382N08</name>
    <dbReference type="NCBI Taxonomy" id="1698285"/>
    <lineage>
        <taxon>Archaea</taxon>
        <taxon>Methanobacteriati</taxon>
        <taxon>Methanobacteriota</taxon>
        <taxon>candidate division MSBL1</taxon>
    </lineage>
</organism>
<comment type="caution">
    <text evidence="2">The sequence shown here is derived from an EMBL/GenBank/DDBJ whole genome shotgun (WGS) entry which is preliminary data.</text>
</comment>
<name>A0A133VPV2_9EURY</name>
<proteinExistence type="predicted"/>